<dbReference type="AlphaFoldDB" id="D9SV96"/>
<keyword evidence="1" id="KW-1133">Transmembrane helix</keyword>
<proteinExistence type="predicted"/>
<accession>D9SV96</accession>
<gene>
    <name evidence="3" type="ordered locus">Clocel_3391</name>
</gene>
<keyword evidence="1" id="KW-0812">Transmembrane</keyword>
<dbReference type="OrthoDB" id="1937841at2"/>
<evidence type="ECO:0000259" key="2">
    <source>
        <dbReference type="Pfam" id="PF13828"/>
    </source>
</evidence>
<dbReference type="KEGG" id="ccb:Clocel_3391"/>
<reference evidence="3 4" key="1">
    <citation type="submission" date="2010-08" db="EMBL/GenBank/DDBJ databases">
        <title>Complete sequence of Clostridium cellulovorans 743B.</title>
        <authorList>
            <consortium name="US DOE Joint Genome Institute"/>
            <person name="Lucas S."/>
            <person name="Copeland A."/>
            <person name="Lapidus A."/>
            <person name="Cheng J.-F."/>
            <person name="Bruce D."/>
            <person name="Goodwin L."/>
            <person name="Pitluck S."/>
            <person name="Chertkov O."/>
            <person name="Detter J.C."/>
            <person name="Han C."/>
            <person name="Tapia R."/>
            <person name="Land M."/>
            <person name="Hauser L."/>
            <person name="Chang Y.-J."/>
            <person name="Jeffries C."/>
            <person name="Kyrpides N."/>
            <person name="Ivanova N."/>
            <person name="Mikhailova N."/>
            <person name="Hemme C.L."/>
            <person name="Woyke T."/>
        </authorList>
    </citation>
    <scope>NUCLEOTIDE SEQUENCE [LARGE SCALE GENOMIC DNA]</scope>
    <source>
        <strain evidence="4">ATCC 35296 / DSM 3052 / OCM 3 / 743B</strain>
    </source>
</reference>
<evidence type="ECO:0000313" key="3">
    <source>
        <dbReference type="EMBL" id="ADL53070.1"/>
    </source>
</evidence>
<keyword evidence="4" id="KW-1185">Reference proteome</keyword>
<dbReference type="eggNOG" id="ENOG5033A46">
    <property type="taxonomic scope" value="Bacteria"/>
</dbReference>
<dbReference type="HOGENOM" id="CLU_168914_0_0_9"/>
<evidence type="ECO:0000256" key="1">
    <source>
        <dbReference type="SAM" id="Phobius"/>
    </source>
</evidence>
<name>D9SV96_CLOC7</name>
<keyword evidence="1" id="KW-0472">Membrane</keyword>
<feature type="domain" description="DUF4190" evidence="2">
    <location>
        <begin position="28"/>
        <end position="91"/>
    </location>
</feature>
<dbReference type="Pfam" id="PF13828">
    <property type="entry name" value="DUF4190"/>
    <property type="match status" value="1"/>
</dbReference>
<dbReference type="EMBL" id="CP002160">
    <property type="protein sequence ID" value="ADL53070.1"/>
    <property type="molecule type" value="Genomic_DNA"/>
</dbReference>
<sequence>MNFDNNTEITKSKKAIVRNQVSNKNNTLAITSLVFGIISLIFCWAPICPIITGIIGTITGFISVIRKRDGSNMAIIGIVLSVLGILLGIIFFILLNLIVSYK</sequence>
<feature type="transmembrane region" description="Helical" evidence="1">
    <location>
        <begin position="33"/>
        <end position="62"/>
    </location>
</feature>
<protein>
    <recommendedName>
        <fullName evidence="2">DUF4190 domain-containing protein</fullName>
    </recommendedName>
</protein>
<evidence type="ECO:0000313" key="4">
    <source>
        <dbReference type="Proteomes" id="UP000002730"/>
    </source>
</evidence>
<dbReference type="STRING" id="573061.Clocel_3391"/>
<dbReference type="RefSeq" id="WP_010073468.1">
    <property type="nucleotide sequence ID" value="NC_014393.1"/>
</dbReference>
<organism evidence="3 4">
    <name type="scientific">Clostridium cellulovorans (strain ATCC 35296 / DSM 3052 / OCM 3 / 743B)</name>
    <dbReference type="NCBI Taxonomy" id="573061"/>
    <lineage>
        <taxon>Bacteria</taxon>
        <taxon>Bacillati</taxon>
        <taxon>Bacillota</taxon>
        <taxon>Clostridia</taxon>
        <taxon>Eubacteriales</taxon>
        <taxon>Clostridiaceae</taxon>
        <taxon>Clostridium</taxon>
    </lineage>
</organism>
<dbReference type="InterPro" id="IPR025241">
    <property type="entry name" value="DUF4190"/>
</dbReference>
<dbReference type="Proteomes" id="UP000002730">
    <property type="component" value="Chromosome"/>
</dbReference>
<feature type="transmembrane region" description="Helical" evidence="1">
    <location>
        <begin position="74"/>
        <end position="99"/>
    </location>
</feature>